<gene>
    <name evidence="1" type="ORF">PsorP6_016457</name>
</gene>
<proteinExistence type="predicted"/>
<protein>
    <submittedName>
        <fullName evidence="1">Uncharacterized protein</fullName>
    </submittedName>
</protein>
<evidence type="ECO:0000313" key="1">
    <source>
        <dbReference type="EMBL" id="KAI9908826.1"/>
    </source>
</evidence>
<dbReference type="EMBL" id="CM047587">
    <property type="protein sequence ID" value="KAI9908826.1"/>
    <property type="molecule type" value="Genomic_DNA"/>
</dbReference>
<organism evidence="1 2">
    <name type="scientific">Peronosclerospora sorghi</name>
    <dbReference type="NCBI Taxonomy" id="230839"/>
    <lineage>
        <taxon>Eukaryota</taxon>
        <taxon>Sar</taxon>
        <taxon>Stramenopiles</taxon>
        <taxon>Oomycota</taxon>
        <taxon>Peronosporomycetes</taxon>
        <taxon>Peronosporales</taxon>
        <taxon>Peronosporaceae</taxon>
        <taxon>Peronosclerospora</taxon>
    </lineage>
</organism>
<reference evidence="1 2" key="1">
    <citation type="journal article" date="2022" name="bioRxiv">
        <title>The genome of the oomycete Peronosclerospora sorghi, a cosmopolitan pathogen of maize and sorghum, is inflated with dispersed pseudogenes.</title>
        <authorList>
            <person name="Fletcher K."/>
            <person name="Martin F."/>
            <person name="Isakeit T."/>
            <person name="Cavanaugh K."/>
            <person name="Magill C."/>
            <person name="Michelmore R."/>
        </authorList>
    </citation>
    <scope>NUCLEOTIDE SEQUENCE [LARGE SCALE GENOMIC DNA]</scope>
    <source>
        <strain evidence="1">P6</strain>
    </source>
</reference>
<accession>A0ACC0VTN3</accession>
<comment type="caution">
    <text evidence="1">The sequence shown here is derived from an EMBL/GenBank/DDBJ whole genome shotgun (WGS) entry which is preliminary data.</text>
</comment>
<keyword evidence="2" id="KW-1185">Reference proteome</keyword>
<sequence length="117" mass="12630">MVSTRFGLLVIAFALVQGASDVAAHMSVNKRETAELNVAEFNHVDRVLLQQNLRKTSDDAEGKVHTVESSSREERAPSPFAKYLDSLKKTASSTVKKTAIMINGIGGRPLGSSKKST</sequence>
<name>A0ACC0VTN3_9STRA</name>
<evidence type="ECO:0000313" key="2">
    <source>
        <dbReference type="Proteomes" id="UP001163321"/>
    </source>
</evidence>
<dbReference type="Proteomes" id="UP001163321">
    <property type="component" value="Chromosome 8"/>
</dbReference>